<feature type="domain" description="SIAH-type" evidence="13">
    <location>
        <begin position="129"/>
        <end position="187"/>
    </location>
</feature>
<evidence type="ECO:0000313" key="14">
    <source>
        <dbReference type="EMBL" id="CAK9207199.1"/>
    </source>
</evidence>
<evidence type="ECO:0000256" key="11">
    <source>
        <dbReference type="PROSITE-ProRule" id="PRU00455"/>
    </source>
</evidence>
<evidence type="ECO:0000313" key="15">
    <source>
        <dbReference type="Proteomes" id="UP001497512"/>
    </source>
</evidence>
<gene>
    <name evidence="14" type="ORF">CSSPTR1EN2_LOCUS8729</name>
</gene>
<dbReference type="PANTHER" id="PTHR46632">
    <property type="entry name" value="E3 UBIQUITIN-PROTEIN LIGASE SINA-LIKE 4"/>
    <property type="match status" value="1"/>
</dbReference>
<reference evidence="14" key="1">
    <citation type="submission" date="2024-02" db="EMBL/GenBank/DDBJ databases">
        <authorList>
            <consortium name="ELIXIR-Norway"/>
            <consortium name="Elixir Norway"/>
        </authorList>
    </citation>
    <scope>NUCLEOTIDE SEQUENCE</scope>
</reference>
<protein>
    <recommendedName>
        <fullName evidence="4">RING-type E3 ubiquitin transferase</fullName>
        <ecNumber evidence="4">2.3.2.27</ecNumber>
    </recommendedName>
</protein>
<evidence type="ECO:0000256" key="8">
    <source>
        <dbReference type="ARBA" id="ARBA00022786"/>
    </source>
</evidence>
<dbReference type="EMBL" id="OZ019907">
    <property type="protein sequence ID" value="CAK9207199.1"/>
    <property type="molecule type" value="Genomic_DNA"/>
</dbReference>
<dbReference type="Pfam" id="PF21361">
    <property type="entry name" value="Sina_ZnF"/>
    <property type="match status" value="1"/>
</dbReference>
<dbReference type="EC" id="2.3.2.27" evidence="4"/>
<dbReference type="Pfam" id="PF21362">
    <property type="entry name" value="Sina_RING"/>
    <property type="match status" value="1"/>
</dbReference>
<accession>A0ABP0TXQ5</accession>
<keyword evidence="9" id="KW-0862">Zinc</keyword>
<organism evidence="14 15">
    <name type="scientific">Sphagnum troendelagicum</name>
    <dbReference type="NCBI Taxonomy" id="128251"/>
    <lineage>
        <taxon>Eukaryota</taxon>
        <taxon>Viridiplantae</taxon>
        <taxon>Streptophyta</taxon>
        <taxon>Embryophyta</taxon>
        <taxon>Bryophyta</taxon>
        <taxon>Sphagnophytina</taxon>
        <taxon>Sphagnopsida</taxon>
        <taxon>Sphagnales</taxon>
        <taxon>Sphagnaceae</taxon>
        <taxon>Sphagnum</taxon>
    </lineage>
</organism>
<comment type="pathway">
    <text evidence="2">Protein modification; protein ubiquitination.</text>
</comment>
<dbReference type="Gene3D" id="3.30.40.10">
    <property type="entry name" value="Zinc/RING finger domain, C3HC4 (zinc finger)"/>
    <property type="match status" value="1"/>
</dbReference>
<comment type="catalytic activity">
    <reaction evidence="1">
        <text>S-ubiquitinyl-[E2 ubiquitin-conjugating enzyme]-L-cysteine + [acceptor protein]-L-lysine = [E2 ubiquitin-conjugating enzyme]-L-cysteine + N(6)-ubiquitinyl-[acceptor protein]-L-lysine.</text>
        <dbReference type="EC" id="2.3.2.27"/>
    </reaction>
</comment>
<evidence type="ECO:0000256" key="2">
    <source>
        <dbReference type="ARBA" id="ARBA00004906"/>
    </source>
</evidence>
<proteinExistence type="inferred from homology"/>
<keyword evidence="6" id="KW-0479">Metal-binding</keyword>
<evidence type="ECO:0000256" key="10">
    <source>
        <dbReference type="ARBA" id="ARBA00024004"/>
    </source>
</evidence>
<evidence type="ECO:0000256" key="1">
    <source>
        <dbReference type="ARBA" id="ARBA00000900"/>
    </source>
</evidence>
<dbReference type="InterPro" id="IPR013083">
    <property type="entry name" value="Znf_RING/FYVE/PHD"/>
</dbReference>
<keyword evidence="8" id="KW-0833">Ubl conjugation pathway</keyword>
<evidence type="ECO:0000256" key="3">
    <source>
        <dbReference type="ARBA" id="ARBA00009119"/>
    </source>
</evidence>
<keyword evidence="5" id="KW-0808">Transferase</keyword>
<comment type="function">
    <text evidence="10">E3 ubiquitin-protein ligase that mediates ubiquitination and subsequent proteasomal degradation of target proteins. E3 ubiquitin ligases accept ubiquitin from an E2 ubiquitin-conjugating enzyme in the form of a thioester and then directly transfers the ubiquitin to targeted substrates. It probably triggers the ubiquitin-mediated degradation of different substrates.</text>
</comment>
<name>A0ABP0TXQ5_9BRYO</name>
<feature type="compositionally biased region" description="Basic residues" evidence="12">
    <location>
        <begin position="17"/>
        <end position="26"/>
    </location>
</feature>
<comment type="similarity">
    <text evidence="3">Belongs to the SINA (Seven in absentia) family.</text>
</comment>
<evidence type="ECO:0000256" key="5">
    <source>
        <dbReference type="ARBA" id="ARBA00022679"/>
    </source>
</evidence>
<sequence>MVRFAMQTFGTSSTSPHHQRPTKRSRKEQQANQVQLQVNEQQHLPLPSLLTHPLLDQVPDNDHQLTATFDPDTLDCNICMEALSNPIFQCSNGHIACASCCQKLNNVCASCSKPTGKIRCLAIENVIDSLHMCCKYAEYGCSQMLKFTKKKAHETSCPYIPYTCPVLGCSFSAAATSFPNHFYGIHQTRTVDFQYDVWFTIVLNPSDQHVVLRAVDMLFLLHYDLNHALGNIVYVTFFGGIHREEFFSYHLEVKSGQTRLTMETIPRSILQDDKHSTNFVLIPRPLNAPQGPAQIELSFHQPGEAISGLQINK</sequence>
<dbReference type="InterPro" id="IPR013010">
    <property type="entry name" value="Znf_SIAH"/>
</dbReference>
<evidence type="ECO:0000256" key="6">
    <source>
        <dbReference type="ARBA" id="ARBA00022723"/>
    </source>
</evidence>
<dbReference type="PROSITE" id="PS51081">
    <property type="entry name" value="ZF_SIAH"/>
    <property type="match status" value="1"/>
</dbReference>
<dbReference type="PANTHER" id="PTHR46632:SF16">
    <property type="entry name" value="E3 UBIQUITIN-PROTEIN LIGASE SINA-LIKE 10"/>
    <property type="match status" value="1"/>
</dbReference>
<dbReference type="InterPro" id="IPR049548">
    <property type="entry name" value="Sina-like_RING"/>
</dbReference>
<dbReference type="CDD" id="cd16571">
    <property type="entry name" value="RING-HC_SIAHs"/>
    <property type="match status" value="1"/>
</dbReference>
<keyword evidence="15" id="KW-1185">Reference proteome</keyword>
<evidence type="ECO:0000256" key="9">
    <source>
        <dbReference type="ARBA" id="ARBA00022833"/>
    </source>
</evidence>
<evidence type="ECO:0000256" key="7">
    <source>
        <dbReference type="ARBA" id="ARBA00022771"/>
    </source>
</evidence>
<evidence type="ECO:0000259" key="13">
    <source>
        <dbReference type="PROSITE" id="PS51081"/>
    </source>
</evidence>
<keyword evidence="7 11" id="KW-0863">Zinc-finger</keyword>
<dbReference type="Proteomes" id="UP001497512">
    <property type="component" value="Chromosome 15"/>
</dbReference>
<feature type="region of interest" description="Disordered" evidence="12">
    <location>
        <begin position="1"/>
        <end position="34"/>
    </location>
</feature>
<evidence type="ECO:0000256" key="4">
    <source>
        <dbReference type="ARBA" id="ARBA00012483"/>
    </source>
</evidence>
<evidence type="ECO:0000256" key="12">
    <source>
        <dbReference type="SAM" id="MobiDB-lite"/>
    </source>
</evidence>
<dbReference type="SUPFAM" id="SSF49599">
    <property type="entry name" value="TRAF domain-like"/>
    <property type="match status" value="1"/>
</dbReference>
<dbReference type="InterPro" id="IPR044286">
    <property type="entry name" value="SINL_plant"/>
</dbReference>